<protein>
    <submittedName>
        <fullName evidence="1">TerD family protein</fullName>
    </submittedName>
</protein>
<accession>A0ACD4R5B2</accession>
<evidence type="ECO:0000313" key="2">
    <source>
        <dbReference type="Proteomes" id="UP001226091"/>
    </source>
</evidence>
<evidence type="ECO:0000313" key="1">
    <source>
        <dbReference type="EMBL" id="WHZ55618.1"/>
    </source>
</evidence>
<keyword evidence="2" id="KW-1185">Reference proteome</keyword>
<proteinExistence type="predicted"/>
<reference evidence="2" key="1">
    <citation type="journal article" date="2025" name="Aquaculture">
        <title>Assessment of the bioflocculant production and safety properties of Metabacillus hrfriensis sp. nov. based on phenotypic and whole-genome sequencing analysis.</title>
        <authorList>
            <person name="Zhang R."/>
            <person name="Zhao Z."/>
            <person name="Luo L."/>
            <person name="Wang S."/>
            <person name="Guo K."/>
            <person name="Xu W."/>
        </authorList>
    </citation>
    <scope>NUCLEOTIDE SEQUENCE [LARGE SCALE GENOMIC DNA]</scope>
    <source>
        <strain evidence="2">CT-WN-B3</strain>
    </source>
</reference>
<gene>
    <name evidence="1" type="ORF">QLQ22_12845</name>
</gene>
<sequence>MSIVLVKGQKADLTRLDPKLRCVNIELSWHTAIDLEIDASAFLVGSNGKVLKDSDFVFYGQTSSGCGSVIKKNSFSGIQPFQIFLNKVPSEISKIVFSLTIYQKNGTKGSFRQVSDITLSIVDEQSGKEYYCFPVPNTFSEETAIVVGDLYRHSGEWKFNSVGAGYFGGLASLCKDFGVEIEEETPAQLAPKEVKSVHHIPEPISKKPASKINFSKIELKKKQSVNIQKSQRITAVLEWESNKDLDLYCFYVTKTGFQGKIYYKDLGSSSQFPFIRLDGDSQKFGTETIEIYRTDELSYVMFAAYSAVGNGIGSFKSMKAKAVVDNHMGNVVVAPLLERNDLAYWVAIAHIDFTDSKAMKVSHVERYSRDHSEASPLLYSDGSFRMDVGPIEFKNDQDYNNYFGN</sequence>
<dbReference type="Proteomes" id="UP001226091">
    <property type="component" value="Chromosome"/>
</dbReference>
<dbReference type="EMBL" id="CP126116">
    <property type="protein sequence ID" value="WHZ55618.1"/>
    <property type="molecule type" value="Genomic_DNA"/>
</dbReference>
<name>A0ACD4R5B2_9BACI</name>
<organism evidence="1 2">
    <name type="scientific">Metabacillus hrfriensis</name>
    <dbReference type="NCBI Taxonomy" id="3048891"/>
    <lineage>
        <taxon>Bacteria</taxon>
        <taxon>Bacillati</taxon>
        <taxon>Bacillota</taxon>
        <taxon>Bacilli</taxon>
        <taxon>Bacillales</taxon>
        <taxon>Bacillaceae</taxon>
        <taxon>Metabacillus</taxon>
    </lineage>
</organism>